<dbReference type="KEGG" id="mya:MORIYA_2118"/>
<sequence length="155" mass="18009">MCDKQSPCFAVHGFALLSMTLILVFIMISASLSFAHIQQQRIQRNQFHLNYLKARIIAVNELDLFYMVLYESPELFALVAPCTNLTLDSRQVVIPNDMMREYRLSALFYLCVEREGVFNVSLALPYNNIEQLVVQRKLITTLEHWVWQPSSLFGF</sequence>
<keyword evidence="1" id="KW-1133">Transmembrane helix</keyword>
<dbReference type="EMBL" id="LS483250">
    <property type="protein sequence ID" value="SQD78596.1"/>
    <property type="molecule type" value="Genomic_DNA"/>
</dbReference>
<organism evidence="2 3">
    <name type="scientific">Moritella yayanosii</name>
    <dbReference type="NCBI Taxonomy" id="69539"/>
    <lineage>
        <taxon>Bacteria</taxon>
        <taxon>Pseudomonadati</taxon>
        <taxon>Pseudomonadota</taxon>
        <taxon>Gammaproteobacteria</taxon>
        <taxon>Alteromonadales</taxon>
        <taxon>Moritellaceae</taxon>
        <taxon>Moritella</taxon>
    </lineage>
</organism>
<feature type="transmembrane region" description="Helical" evidence="1">
    <location>
        <begin position="14"/>
        <end position="35"/>
    </location>
</feature>
<keyword evidence="1" id="KW-0812">Transmembrane</keyword>
<keyword evidence="1" id="KW-0472">Membrane</keyword>
<evidence type="ECO:0000256" key="1">
    <source>
        <dbReference type="SAM" id="Phobius"/>
    </source>
</evidence>
<gene>
    <name evidence="2" type="ORF">MORIYA_2118</name>
</gene>
<protein>
    <submittedName>
        <fullName evidence="2">Uncharacterized protein</fullName>
    </submittedName>
</protein>
<keyword evidence="3" id="KW-1185">Reference proteome</keyword>
<proteinExistence type="predicted"/>
<evidence type="ECO:0000313" key="3">
    <source>
        <dbReference type="Proteomes" id="UP000250163"/>
    </source>
</evidence>
<evidence type="ECO:0000313" key="2">
    <source>
        <dbReference type="EMBL" id="SQD78596.1"/>
    </source>
</evidence>
<dbReference type="Proteomes" id="UP000250163">
    <property type="component" value="Chromosome MORIYA"/>
</dbReference>
<name>A0A330LQX8_9GAMM</name>
<dbReference type="RefSeq" id="WP_232011588.1">
    <property type="nucleotide sequence ID" value="NZ_LS483250.1"/>
</dbReference>
<reference evidence="3" key="1">
    <citation type="submission" date="2018-05" db="EMBL/GenBank/DDBJ databases">
        <authorList>
            <person name="Cea G.-C."/>
            <person name="William W."/>
        </authorList>
    </citation>
    <scope>NUCLEOTIDE SEQUENCE [LARGE SCALE GENOMIC DNA]</scope>
    <source>
        <strain evidence="3">DB21MT 5</strain>
    </source>
</reference>
<accession>A0A330LQX8</accession>
<dbReference type="AlphaFoldDB" id="A0A330LQX8"/>